<organism evidence="3 4">
    <name type="scientific">Actinomycetospora atypica</name>
    <dbReference type="NCBI Taxonomy" id="1290095"/>
    <lineage>
        <taxon>Bacteria</taxon>
        <taxon>Bacillati</taxon>
        <taxon>Actinomycetota</taxon>
        <taxon>Actinomycetes</taxon>
        <taxon>Pseudonocardiales</taxon>
        <taxon>Pseudonocardiaceae</taxon>
        <taxon>Actinomycetospora</taxon>
    </lineage>
</organism>
<gene>
    <name evidence="3" type="ORF">ACFPBZ_26695</name>
</gene>
<feature type="transmembrane region" description="Helical" evidence="2">
    <location>
        <begin position="46"/>
        <end position="67"/>
    </location>
</feature>
<dbReference type="EMBL" id="JBHSIV010000047">
    <property type="protein sequence ID" value="MFC5065831.1"/>
    <property type="molecule type" value="Genomic_DNA"/>
</dbReference>
<accession>A0ABV9YZ34</accession>
<keyword evidence="2" id="KW-0472">Membrane</keyword>
<comment type="caution">
    <text evidence="3">The sequence shown here is derived from an EMBL/GenBank/DDBJ whole genome shotgun (WGS) entry which is preliminary data.</text>
</comment>
<evidence type="ECO:0000256" key="2">
    <source>
        <dbReference type="SAM" id="Phobius"/>
    </source>
</evidence>
<feature type="transmembrane region" description="Helical" evidence="2">
    <location>
        <begin position="21"/>
        <end position="40"/>
    </location>
</feature>
<keyword evidence="4" id="KW-1185">Reference proteome</keyword>
<dbReference type="RefSeq" id="WP_378039151.1">
    <property type="nucleotide sequence ID" value="NZ_JBHSIV010000047.1"/>
</dbReference>
<evidence type="ECO:0000313" key="4">
    <source>
        <dbReference type="Proteomes" id="UP001595947"/>
    </source>
</evidence>
<feature type="region of interest" description="Disordered" evidence="1">
    <location>
        <begin position="90"/>
        <end position="152"/>
    </location>
</feature>
<evidence type="ECO:0000256" key="1">
    <source>
        <dbReference type="SAM" id="MobiDB-lite"/>
    </source>
</evidence>
<evidence type="ECO:0000313" key="3">
    <source>
        <dbReference type="EMBL" id="MFC5065831.1"/>
    </source>
</evidence>
<proteinExistence type="predicted"/>
<dbReference type="Proteomes" id="UP001595947">
    <property type="component" value="Unassembled WGS sequence"/>
</dbReference>
<name>A0ABV9YZ34_9PSEU</name>
<sequence>MTILRSRPGRPRWQLTTRPSTAVLLGVASLAAAGVQVALFSSPPPWYQLGVAGFWAVVGLAFLASALGTRARSRRAAAAAAARPPVDAVPFVPVPVRPARPRRRDADEGTTGKVPAEVGEPTDPLVAAEATTRLRRPSPTPRRAADATGGGS</sequence>
<keyword evidence="2" id="KW-0812">Transmembrane</keyword>
<keyword evidence="2" id="KW-1133">Transmembrane helix</keyword>
<reference evidence="4" key="1">
    <citation type="journal article" date="2019" name="Int. J. Syst. Evol. Microbiol.">
        <title>The Global Catalogue of Microorganisms (GCM) 10K type strain sequencing project: providing services to taxonomists for standard genome sequencing and annotation.</title>
        <authorList>
            <consortium name="The Broad Institute Genomics Platform"/>
            <consortium name="The Broad Institute Genome Sequencing Center for Infectious Disease"/>
            <person name="Wu L."/>
            <person name="Ma J."/>
        </authorList>
    </citation>
    <scope>NUCLEOTIDE SEQUENCE [LARGE SCALE GENOMIC DNA]</scope>
    <source>
        <strain evidence="4">CGMCC 4.7093</strain>
    </source>
</reference>
<feature type="non-terminal residue" evidence="3">
    <location>
        <position position="152"/>
    </location>
</feature>
<protein>
    <submittedName>
        <fullName evidence="3">Uncharacterized protein</fullName>
    </submittedName>
</protein>